<evidence type="ECO:0000313" key="4">
    <source>
        <dbReference type="EMBL" id="JAS27236.1"/>
    </source>
</evidence>
<evidence type="ECO:0000313" key="5">
    <source>
        <dbReference type="EMBL" id="JAS35300.1"/>
    </source>
</evidence>
<evidence type="ECO:0000256" key="1">
    <source>
        <dbReference type="SAM" id="Phobius"/>
    </source>
</evidence>
<dbReference type="EMBL" id="GEDC01001998">
    <property type="protein sequence ID" value="JAS35300.1"/>
    <property type="molecule type" value="Transcribed_RNA"/>
</dbReference>
<dbReference type="EMBL" id="GEDC01010159">
    <property type="protein sequence ID" value="JAS27139.1"/>
    <property type="molecule type" value="Transcribed_RNA"/>
</dbReference>
<feature type="transmembrane region" description="Helical" evidence="1">
    <location>
        <begin position="64"/>
        <end position="88"/>
    </location>
</feature>
<sequence length="170" mass="19144">MCILVLFVCFVQLVNGASIQVFVTEDISEPNTTYDVDSSWPYNPNGTSDIINPALSTDVDMWSVIWYLGAFGGLVTFFIIVTCSEWCFGNHMYTRHGTNQLYINAFQSTFLEAERTPETPPPPYHLFAPPSYSDLFGTVTTKNNNKKKSKINIFIIPIHRGRRDETASAS</sequence>
<evidence type="ECO:0000313" key="6">
    <source>
        <dbReference type="EMBL" id="JAS35556.1"/>
    </source>
</evidence>
<keyword evidence="1" id="KW-0812">Transmembrane</keyword>
<dbReference type="EMBL" id="GEDC01010062">
    <property type="protein sequence ID" value="JAS27236.1"/>
    <property type="molecule type" value="Transcribed_RNA"/>
</dbReference>
<feature type="signal peptide" evidence="2">
    <location>
        <begin position="1"/>
        <end position="16"/>
    </location>
</feature>
<feature type="chain" id="PRO_5008581396" evidence="2">
    <location>
        <begin position="17"/>
        <end position="170"/>
    </location>
</feature>
<keyword evidence="1" id="KW-0472">Membrane</keyword>
<dbReference type="AlphaFoldDB" id="A0A1B6DNI1"/>
<organism evidence="4">
    <name type="scientific">Clastoptera arizonana</name>
    <name type="common">Arizona spittle bug</name>
    <dbReference type="NCBI Taxonomy" id="38151"/>
    <lineage>
        <taxon>Eukaryota</taxon>
        <taxon>Metazoa</taxon>
        <taxon>Ecdysozoa</taxon>
        <taxon>Arthropoda</taxon>
        <taxon>Hexapoda</taxon>
        <taxon>Insecta</taxon>
        <taxon>Pterygota</taxon>
        <taxon>Neoptera</taxon>
        <taxon>Paraneoptera</taxon>
        <taxon>Hemiptera</taxon>
        <taxon>Auchenorrhyncha</taxon>
        <taxon>Cercopoidea</taxon>
        <taxon>Clastopteridae</taxon>
        <taxon>Clastoptera</taxon>
    </lineage>
</organism>
<protein>
    <submittedName>
        <fullName evidence="4">Uncharacterized protein</fullName>
    </submittedName>
</protein>
<proteinExistence type="predicted"/>
<evidence type="ECO:0000256" key="2">
    <source>
        <dbReference type="SAM" id="SignalP"/>
    </source>
</evidence>
<reference evidence="4" key="1">
    <citation type="submission" date="2015-12" db="EMBL/GenBank/DDBJ databases">
        <title>De novo transcriptome assembly of four potential Pierce s Disease insect vectors from Arizona vineyards.</title>
        <authorList>
            <person name="Tassone E.E."/>
        </authorList>
    </citation>
    <scope>NUCLEOTIDE SEQUENCE</scope>
</reference>
<gene>
    <name evidence="3" type="ORF">g.43913</name>
    <name evidence="5" type="ORF">g.43917</name>
    <name evidence="6" type="ORF">g.43921</name>
    <name evidence="4" type="ORF">g.43925</name>
</gene>
<evidence type="ECO:0000313" key="3">
    <source>
        <dbReference type="EMBL" id="JAS27139.1"/>
    </source>
</evidence>
<name>A0A1B6DNI1_9HEMI</name>
<keyword evidence="1" id="KW-1133">Transmembrane helix</keyword>
<keyword evidence="2" id="KW-0732">Signal</keyword>
<dbReference type="EMBL" id="GEDC01001742">
    <property type="protein sequence ID" value="JAS35556.1"/>
    <property type="molecule type" value="Transcribed_RNA"/>
</dbReference>
<accession>A0A1B6DNI1</accession>